<keyword evidence="5 7" id="KW-0238">DNA-binding</keyword>
<keyword evidence="1 7" id="KW-0963">Cytoplasm</keyword>
<name>A0A643FHG9_IDEDE</name>
<dbReference type="PANTHER" id="PTHR30376:SF3">
    <property type="entry name" value="RNA POLYMERASE SIGMA FACTOR RPOH"/>
    <property type="match status" value="1"/>
</dbReference>
<keyword evidence="2 7" id="KW-0805">Transcription regulation</keyword>
<comment type="caution">
    <text evidence="11">The sequence shown here is derived from an EMBL/GenBank/DDBJ whole genome shotgun (WGS) entry which is preliminary data.</text>
</comment>
<dbReference type="AlphaFoldDB" id="A0A643FHG9"/>
<feature type="domain" description="RNA polymerase sigma-70" evidence="9">
    <location>
        <begin position="89"/>
        <end position="102"/>
    </location>
</feature>
<dbReference type="NCBIfam" id="TIGR02392">
    <property type="entry name" value="rpoH_proteo"/>
    <property type="match status" value="1"/>
</dbReference>
<dbReference type="Pfam" id="PF04545">
    <property type="entry name" value="Sigma70_r4"/>
    <property type="match status" value="1"/>
</dbReference>
<evidence type="ECO:0000256" key="5">
    <source>
        <dbReference type="ARBA" id="ARBA00023125"/>
    </source>
</evidence>
<protein>
    <recommendedName>
        <fullName evidence="7 8">RNA polymerase sigma factor RpoH</fullName>
    </recommendedName>
    <alternativeName>
        <fullName evidence="7">RNA polymerase sigma-32 factor</fullName>
    </alternativeName>
</protein>
<dbReference type="GO" id="GO:0016987">
    <property type="term" value="F:sigma factor activity"/>
    <property type="evidence" value="ECO:0007669"/>
    <property type="project" value="UniProtKB-UniRule"/>
</dbReference>
<evidence type="ECO:0000313" key="11">
    <source>
        <dbReference type="EMBL" id="KAB0585399.1"/>
    </source>
</evidence>
<evidence type="ECO:0000256" key="3">
    <source>
        <dbReference type="ARBA" id="ARBA00023016"/>
    </source>
</evidence>
<sequence>MTMNMTNTTTNALALRDPWALVPPIGNLDAYITAVNQIPMLTAEEESRLARELQQDGDVQAAGRLVLSHLRLVVSVSRQYLGYGLPQGDLIQEGNVGLMKAVKRFDPDQGVRLVSYALHWIKAEIHEYILKNWRMVKVATTKAQRKLFFNLRSMKQGLKDHAGDHETFRNTLTPDEVDVVARELNVKPEEVVEMETRLSGGDVALEPQTDDGEESYAPIAYLADDSQEPTRVLEGRSRDLMSSHGIQHALDKLDDRSRRIVEERWLKVNDDASGGMTLHELAAEYGVSAERIRQIEVAALKKMRKALETA</sequence>
<comment type="function">
    <text evidence="7">Sigma factors are initiation factors that promote the attachment of RNA polymerase to specific initiation sites and are then released. This sigma factor is involved in regulation of expression of heat shock genes.</text>
</comment>
<dbReference type="InterPro" id="IPR013325">
    <property type="entry name" value="RNA_pol_sigma_r2"/>
</dbReference>
<dbReference type="InterPro" id="IPR013324">
    <property type="entry name" value="RNA_pol_sigma_r3/r4-like"/>
</dbReference>
<keyword evidence="3 7" id="KW-0346">Stress response</keyword>
<dbReference type="InterPro" id="IPR007630">
    <property type="entry name" value="RNA_pol_sigma70_r4"/>
</dbReference>
<dbReference type="InterPro" id="IPR007627">
    <property type="entry name" value="RNA_pol_sigma70_r2"/>
</dbReference>
<dbReference type="Pfam" id="PF00140">
    <property type="entry name" value="Sigma70_r1_2"/>
    <property type="match status" value="1"/>
</dbReference>
<gene>
    <name evidence="7 11" type="primary">rpoH</name>
    <name evidence="11" type="ORF">F7Q92_00430</name>
</gene>
<feature type="region of interest" description="Sigma-70 factor domain-2" evidence="7">
    <location>
        <begin position="65"/>
        <end position="134"/>
    </location>
</feature>
<accession>A0A643FHG9</accession>
<reference evidence="11 12" key="1">
    <citation type="submission" date="2019-09" db="EMBL/GenBank/DDBJ databases">
        <title>Draft genome sequences of 48 bacterial type strains from the CCUG.</title>
        <authorList>
            <person name="Tunovic T."/>
            <person name="Pineiro-Iglesias B."/>
            <person name="Unosson C."/>
            <person name="Inganas E."/>
            <person name="Ohlen M."/>
            <person name="Cardew S."/>
            <person name="Jensie-Markopoulos S."/>
            <person name="Salva-Serra F."/>
            <person name="Jaen-Luchoro D."/>
            <person name="Karlsson R."/>
            <person name="Svensson-Stadler L."/>
            <person name="Chun J."/>
            <person name="Moore E."/>
        </authorList>
    </citation>
    <scope>NUCLEOTIDE SEQUENCE [LARGE SCALE GENOMIC DNA]</scope>
    <source>
        <strain evidence="11 12">CCUG 30977</strain>
    </source>
</reference>
<dbReference type="SUPFAM" id="SSF88946">
    <property type="entry name" value="Sigma2 domain of RNA polymerase sigma factors"/>
    <property type="match status" value="1"/>
</dbReference>
<evidence type="ECO:0000256" key="2">
    <source>
        <dbReference type="ARBA" id="ARBA00023015"/>
    </source>
</evidence>
<dbReference type="InterPro" id="IPR014284">
    <property type="entry name" value="RNA_pol_sigma-70_dom"/>
</dbReference>
<dbReference type="PANTHER" id="PTHR30376">
    <property type="entry name" value="SIGMA FACTOR RPOH HEAT SHOCK RELATED"/>
    <property type="match status" value="1"/>
</dbReference>
<dbReference type="SUPFAM" id="SSF88659">
    <property type="entry name" value="Sigma3 and sigma4 domains of RNA polymerase sigma factors"/>
    <property type="match status" value="1"/>
</dbReference>
<feature type="DNA-binding region" description="H-T-H motif" evidence="7">
    <location>
        <begin position="278"/>
        <end position="297"/>
    </location>
</feature>
<dbReference type="GO" id="GO:0003677">
    <property type="term" value="F:DNA binding"/>
    <property type="evidence" value="ECO:0007669"/>
    <property type="project" value="UniProtKB-UniRule"/>
</dbReference>
<organism evidence="11 12">
    <name type="scientific">Ideonella dechloratans</name>
    <dbReference type="NCBI Taxonomy" id="36863"/>
    <lineage>
        <taxon>Bacteria</taxon>
        <taxon>Pseudomonadati</taxon>
        <taxon>Pseudomonadota</taxon>
        <taxon>Betaproteobacteria</taxon>
        <taxon>Burkholderiales</taxon>
        <taxon>Sphaerotilaceae</taxon>
        <taxon>Ideonella</taxon>
    </lineage>
</organism>
<feature type="short sequence motif" description="Interaction with polymerase core subunit RpoC" evidence="7">
    <location>
        <begin position="89"/>
        <end position="92"/>
    </location>
</feature>
<dbReference type="PROSITE" id="PS00715">
    <property type="entry name" value="SIGMA70_1"/>
    <property type="match status" value="1"/>
</dbReference>
<dbReference type="OrthoDB" id="9809557at2"/>
<evidence type="ECO:0000256" key="4">
    <source>
        <dbReference type="ARBA" id="ARBA00023082"/>
    </source>
</evidence>
<dbReference type="Gene3D" id="1.20.120.1810">
    <property type="match status" value="1"/>
</dbReference>
<dbReference type="NCBIfam" id="TIGR02937">
    <property type="entry name" value="sigma70-ECF"/>
    <property type="match status" value="1"/>
</dbReference>
<evidence type="ECO:0000256" key="8">
    <source>
        <dbReference type="NCBIfam" id="TIGR02392"/>
    </source>
</evidence>
<dbReference type="InterPro" id="IPR009042">
    <property type="entry name" value="RNA_pol_sigma70_r1_2"/>
</dbReference>
<comment type="caution">
    <text evidence="7">Lacks conserved residue(s) required for the propagation of feature annotation.</text>
</comment>
<evidence type="ECO:0000259" key="9">
    <source>
        <dbReference type="PROSITE" id="PS00715"/>
    </source>
</evidence>
<keyword evidence="4 7" id="KW-0731">Sigma factor</keyword>
<evidence type="ECO:0000256" key="6">
    <source>
        <dbReference type="ARBA" id="ARBA00023163"/>
    </source>
</evidence>
<evidence type="ECO:0000313" key="12">
    <source>
        <dbReference type="Proteomes" id="UP000430120"/>
    </source>
</evidence>
<dbReference type="FunFam" id="1.20.120.1810:FF:000001">
    <property type="entry name" value="RNA polymerase sigma factor RpoH"/>
    <property type="match status" value="1"/>
</dbReference>
<dbReference type="GO" id="GO:0005737">
    <property type="term" value="C:cytoplasm"/>
    <property type="evidence" value="ECO:0007669"/>
    <property type="project" value="UniProtKB-SubCell"/>
</dbReference>
<dbReference type="Pfam" id="PF04542">
    <property type="entry name" value="Sigma70_r2"/>
    <property type="match status" value="1"/>
</dbReference>
<keyword evidence="6 7" id="KW-0804">Transcription</keyword>
<dbReference type="PROSITE" id="PS00716">
    <property type="entry name" value="SIGMA70_2"/>
    <property type="match status" value="1"/>
</dbReference>
<dbReference type="PRINTS" id="PR00046">
    <property type="entry name" value="SIGMA70FCT"/>
</dbReference>
<dbReference type="CDD" id="cd06171">
    <property type="entry name" value="Sigma70_r4"/>
    <property type="match status" value="1"/>
</dbReference>
<comment type="similarity">
    <text evidence="7">Belongs to the sigma-70 factor family. RpoH subfamily.</text>
</comment>
<dbReference type="HAMAP" id="MF_00961">
    <property type="entry name" value="Sigma70_RpoH"/>
    <property type="match status" value="1"/>
</dbReference>
<dbReference type="GO" id="GO:0009408">
    <property type="term" value="P:response to heat"/>
    <property type="evidence" value="ECO:0007669"/>
    <property type="project" value="UniProtKB-UniRule"/>
</dbReference>
<dbReference type="Gene3D" id="1.20.140.160">
    <property type="match status" value="1"/>
</dbReference>
<proteinExistence type="inferred from homology"/>
<comment type="subunit">
    <text evidence="7">Interacts with the RNA polymerase core enzyme.</text>
</comment>
<comment type="subcellular location">
    <subcellularLocation>
        <location evidence="7">Cytoplasm</location>
    </subcellularLocation>
</comment>
<dbReference type="NCBIfam" id="NF005143">
    <property type="entry name" value="PRK06596.1"/>
    <property type="match status" value="1"/>
</dbReference>
<evidence type="ECO:0000256" key="7">
    <source>
        <dbReference type="HAMAP-Rule" id="MF_00961"/>
    </source>
</evidence>
<dbReference type="InterPro" id="IPR012759">
    <property type="entry name" value="RNA_pol_sigma_RpoH_proteobac"/>
</dbReference>
<dbReference type="GO" id="GO:0006352">
    <property type="term" value="P:DNA-templated transcription initiation"/>
    <property type="evidence" value="ECO:0007669"/>
    <property type="project" value="UniProtKB-UniRule"/>
</dbReference>
<keyword evidence="12" id="KW-1185">Reference proteome</keyword>
<dbReference type="EMBL" id="VZPB01000001">
    <property type="protein sequence ID" value="KAB0585399.1"/>
    <property type="molecule type" value="Genomic_DNA"/>
</dbReference>
<feature type="domain" description="RNA polymerase sigma-70" evidence="10">
    <location>
        <begin position="277"/>
        <end position="303"/>
    </location>
</feature>
<evidence type="ECO:0000259" key="10">
    <source>
        <dbReference type="PROSITE" id="PS00716"/>
    </source>
</evidence>
<dbReference type="InterPro" id="IPR000943">
    <property type="entry name" value="RNA_pol_sigma70"/>
</dbReference>
<evidence type="ECO:0000256" key="1">
    <source>
        <dbReference type="ARBA" id="ARBA00022490"/>
    </source>
</evidence>
<dbReference type="Proteomes" id="UP000430120">
    <property type="component" value="Unassembled WGS sequence"/>
</dbReference>
<dbReference type="InterPro" id="IPR050813">
    <property type="entry name" value="Sigma-70_Factor"/>
</dbReference>